<dbReference type="EMBL" id="JAKOGI010000601">
    <property type="protein sequence ID" value="KAJ8432506.1"/>
    <property type="molecule type" value="Genomic_DNA"/>
</dbReference>
<evidence type="ECO:0000313" key="4">
    <source>
        <dbReference type="EMBL" id="KAJ8432506.1"/>
    </source>
</evidence>
<sequence length="399" mass="44731">MLQALSELHDRIPPFPTAHAMKIIEEELGSPVSRFFSYISEEPVAAASFGQVYRGTTVDGCAVAVKVQRPNLHHVVARDIYILRLGVRTKLYCSLLLFPVDESKIHNFRSFQLELLQKIAKRKNDLRLYADELGKGLMGELDYRLEATNASRFLVPSFKLKFFGIFEGVFRSKENNRGDPKSPKTTGEGDDGRRGRPVAPRDPKSTGPQEAHSRFPFIRVPKVFPHLTRKRVLTMEWVVGENPNDLVLVSTGVKDDSRPAYSEQQRLEAKRRLLDLVNKGVEAALVQLLETGFLHADPHAGNLRYTTSGQIGFLDFGLMCQMERRHQLAMLASIIHIVNGDWASLVHALSEMDVVRPGTNIRLVTMVLQLHYVPSSQFQPLPPSAKLEGKKGKGTSNGE</sequence>
<dbReference type="PANTHER" id="PTHR10566:SF123">
    <property type="entry name" value="PROTEIN KINASE SUPERFAMILY PROTEIN"/>
    <property type="match status" value="1"/>
</dbReference>
<dbReference type="InterPro" id="IPR004147">
    <property type="entry name" value="ABC1_dom"/>
</dbReference>
<dbReference type="OrthoDB" id="427480at2759"/>
<feature type="domain" description="ABC1 atypical kinase-like" evidence="3">
    <location>
        <begin position="210"/>
        <end position="347"/>
    </location>
</feature>
<dbReference type="Pfam" id="PF03109">
    <property type="entry name" value="ABC1"/>
    <property type="match status" value="2"/>
</dbReference>
<feature type="compositionally biased region" description="Basic and acidic residues" evidence="2">
    <location>
        <begin position="190"/>
        <end position="204"/>
    </location>
</feature>
<dbReference type="AlphaFoldDB" id="A0A9Q1JWB2"/>
<feature type="region of interest" description="Disordered" evidence="2">
    <location>
        <begin position="174"/>
        <end position="212"/>
    </location>
</feature>
<evidence type="ECO:0000256" key="1">
    <source>
        <dbReference type="ARBA" id="ARBA00009670"/>
    </source>
</evidence>
<gene>
    <name evidence="4" type="ORF">Cgig2_001099</name>
</gene>
<evidence type="ECO:0000259" key="3">
    <source>
        <dbReference type="Pfam" id="PF03109"/>
    </source>
</evidence>
<proteinExistence type="inferred from homology"/>
<dbReference type="Proteomes" id="UP001153076">
    <property type="component" value="Unassembled WGS sequence"/>
</dbReference>
<evidence type="ECO:0000256" key="2">
    <source>
        <dbReference type="SAM" id="MobiDB-lite"/>
    </source>
</evidence>
<dbReference type="InterPro" id="IPR011009">
    <property type="entry name" value="Kinase-like_dom_sf"/>
</dbReference>
<dbReference type="PANTHER" id="PTHR10566">
    <property type="entry name" value="CHAPERONE-ACTIVITY OF BC1 COMPLEX CABC1 -RELATED"/>
    <property type="match status" value="1"/>
</dbReference>
<evidence type="ECO:0000313" key="5">
    <source>
        <dbReference type="Proteomes" id="UP001153076"/>
    </source>
</evidence>
<dbReference type="SUPFAM" id="SSF56112">
    <property type="entry name" value="Protein kinase-like (PK-like)"/>
    <property type="match status" value="1"/>
</dbReference>
<protein>
    <recommendedName>
        <fullName evidence="3">ABC1 atypical kinase-like domain-containing protein</fullName>
    </recommendedName>
</protein>
<keyword evidence="5" id="KW-1185">Reference proteome</keyword>
<organism evidence="4 5">
    <name type="scientific">Carnegiea gigantea</name>
    <dbReference type="NCBI Taxonomy" id="171969"/>
    <lineage>
        <taxon>Eukaryota</taxon>
        <taxon>Viridiplantae</taxon>
        <taxon>Streptophyta</taxon>
        <taxon>Embryophyta</taxon>
        <taxon>Tracheophyta</taxon>
        <taxon>Spermatophyta</taxon>
        <taxon>Magnoliopsida</taxon>
        <taxon>eudicotyledons</taxon>
        <taxon>Gunneridae</taxon>
        <taxon>Pentapetalae</taxon>
        <taxon>Caryophyllales</taxon>
        <taxon>Cactineae</taxon>
        <taxon>Cactaceae</taxon>
        <taxon>Cactoideae</taxon>
        <taxon>Echinocereeae</taxon>
        <taxon>Carnegiea</taxon>
    </lineage>
</organism>
<comment type="similarity">
    <text evidence="1">Belongs to the protein kinase superfamily. ADCK protein kinase family.</text>
</comment>
<dbReference type="InterPro" id="IPR050154">
    <property type="entry name" value="UbiB_kinase"/>
</dbReference>
<reference evidence="4" key="1">
    <citation type="submission" date="2022-04" db="EMBL/GenBank/DDBJ databases">
        <title>Carnegiea gigantea Genome sequencing and assembly v2.</title>
        <authorList>
            <person name="Copetti D."/>
            <person name="Sanderson M.J."/>
            <person name="Burquez A."/>
            <person name="Wojciechowski M.F."/>
        </authorList>
    </citation>
    <scope>NUCLEOTIDE SEQUENCE</scope>
    <source>
        <strain evidence="4">SGP5-SGP5p</strain>
        <tissue evidence="4">Aerial part</tissue>
    </source>
</reference>
<name>A0A9Q1JWB2_9CARY</name>
<feature type="domain" description="ABC1 atypical kinase-like" evidence="3">
    <location>
        <begin position="8"/>
        <end position="88"/>
    </location>
</feature>
<dbReference type="CDD" id="cd05121">
    <property type="entry name" value="ABC1_ADCK3-like"/>
    <property type="match status" value="1"/>
</dbReference>
<comment type="caution">
    <text evidence="4">The sequence shown here is derived from an EMBL/GenBank/DDBJ whole genome shotgun (WGS) entry which is preliminary data.</text>
</comment>
<accession>A0A9Q1JWB2</accession>